<dbReference type="InterPro" id="IPR026776">
    <property type="entry name" value="UPF0729_C18orf32-like"/>
</dbReference>
<accession>A0A7I8WQG8</accession>
<dbReference type="PANTHER" id="PTHR13456:SF0">
    <property type="entry name" value="UPF0729 PROTEIN C18ORF32"/>
    <property type="match status" value="1"/>
</dbReference>
<dbReference type="AlphaFoldDB" id="A0A7I8WQG8"/>
<keyword evidence="3" id="KW-0472">Membrane</keyword>
<comment type="similarity">
    <text evidence="1">Belongs to the UPF0729 family.</text>
</comment>
<keyword evidence="3" id="KW-1133">Transmembrane helix</keyword>
<evidence type="ECO:0000256" key="4">
    <source>
        <dbReference type="SAM" id="SignalP"/>
    </source>
</evidence>
<evidence type="ECO:0000256" key="2">
    <source>
        <dbReference type="SAM" id="MobiDB-lite"/>
    </source>
</evidence>
<comment type="caution">
    <text evidence="5">The sequence shown here is derived from an EMBL/GenBank/DDBJ whole genome shotgun (WGS) entry which is preliminary data.</text>
</comment>
<proteinExistence type="inferred from homology"/>
<dbReference type="EMBL" id="CAJFDI010000002">
    <property type="protein sequence ID" value="CAD5215207.1"/>
    <property type="molecule type" value="Genomic_DNA"/>
</dbReference>
<name>A0A7I8WQG8_BURXY</name>
<gene>
    <name evidence="5" type="ORF">BXYJ_LOCUS3914</name>
</gene>
<evidence type="ECO:0000313" key="5">
    <source>
        <dbReference type="EMBL" id="CAD5215207.1"/>
    </source>
</evidence>
<feature type="signal peptide" evidence="4">
    <location>
        <begin position="1"/>
        <end position="21"/>
    </location>
</feature>
<organism evidence="5 6">
    <name type="scientific">Bursaphelenchus xylophilus</name>
    <name type="common">Pinewood nematode worm</name>
    <name type="synonym">Aphelenchoides xylophilus</name>
    <dbReference type="NCBI Taxonomy" id="6326"/>
    <lineage>
        <taxon>Eukaryota</taxon>
        <taxon>Metazoa</taxon>
        <taxon>Ecdysozoa</taxon>
        <taxon>Nematoda</taxon>
        <taxon>Chromadorea</taxon>
        <taxon>Rhabditida</taxon>
        <taxon>Tylenchina</taxon>
        <taxon>Tylenchomorpha</taxon>
        <taxon>Aphelenchoidea</taxon>
        <taxon>Aphelenchoididae</taxon>
        <taxon>Bursaphelenchus</taxon>
    </lineage>
</organism>
<dbReference type="OrthoDB" id="10062823at2759"/>
<dbReference type="Proteomes" id="UP000582659">
    <property type="component" value="Unassembled WGS sequence"/>
</dbReference>
<reference evidence="5" key="1">
    <citation type="submission" date="2020-09" db="EMBL/GenBank/DDBJ databases">
        <authorList>
            <person name="Kikuchi T."/>
        </authorList>
    </citation>
    <scope>NUCLEOTIDE SEQUENCE</scope>
    <source>
        <strain evidence="5">Ka4C1</strain>
    </source>
</reference>
<dbReference type="Proteomes" id="UP000659654">
    <property type="component" value="Unassembled WGS sequence"/>
</dbReference>
<evidence type="ECO:0000256" key="1">
    <source>
        <dbReference type="ARBA" id="ARBA00007959"/>
    </source>
</evidence>
<keyword evidence="4" id="KW-0732">Signal</keyword>
<feature type="chain" id="PRO_5035384822" evidence="4">
    <location>
        <begin position="22"/>
        <end position="155"/>
    </location>
</feature>
<dbReference type="EMBL" id="CAJFCV020000002">
    <property type="protein sequence ID" value="CAG9096739.1"/>
    <property type="molecule type" value="Genomic_DNA"/>
</dbReference>
<feature type="transmembrane region" description="Helical" evidence="3">
    <location>
        <begin position="70"/>
        <end position="90"/>
    </location>
</feature>
<feature type="compositionally biased region" description="Basic and acidic residues" evidence="2">
    <location>
        <begin position="139"/>
        <end position="155"/>
    </location>
</feature>
<keyword evidence="6" id="KW-1185">Reference proteome</keyword>
<sequence>MRQYQTLVVIFLLSWTLSILSSPIHSDQAEGLPLLIEFPPEDLEFGRMANVKRQLKAFAEPSNTRKLNAMTQKMVCVPCFILPVLVIIYVRFIQPLILKFVPNAWKTKLDSWLYPTCPLDLKKNKKTKPEGECCSTEASEEKEATHTNEETKKNE</sequence>
<evidence type="ECO:0000313" key="6">
    <source>
        <dbReference type="Proteomes" id="UP000659654"/>
    </source>
</evidence>
<feature type="region of interest" description="Disordered" evidence="2">
    <location>
        <begin position="122"/>
        <end position="155"/>
    </location>
</feature>
<protein>
    <submittedName>
        <fullName evidence="5">(pine wood nematode) hypothetical protein</fullName>
    </submittedName>
</protein>
<keyword evidence="3" id="KW-0812">Transmembrane</keyword>
<dbReference type="PANTHER" id="PTHR13456">
    <property type="entry name" value="UPF0729 PROTEIN C18ORF32"/>
    <property type="match status" value="1"/>
</dbReference>
<evidence type="ECO:0000256" key="3">
    <source>
        <dbReference type="SAM" id="Phobius"/>
    </source>
</evidence>